<evidence type="ECO:0000256" key="4">
    <source>
        <dbReference type="ARBA" id="ARBA00022512"/>
    </source>
</evidence>
<evidence type="ECO:0000313" key="16">
    <source>
        <dbReference type="EMBL" id="WNC71728.1"/>
    </source>
</evidence>
<comment type="subcellular location">
    <subcellularLocation>
        <location evidence="2">Cell membrane</location>
    </subcellularLocation>
    <subcellularLocation>
        <location evidence="1">Secreted</location>
        <location evidence="1">Cell wall</location>
    </subcellularLocation>
</comment>
<reference evidence="17" key="1">
    <citation type="submission" date="2023-09" db="EMBL/GenBank/DDBJ databases">
        <authorList>
            <person name="Zhang C."/>
        </authorList>
    </citation>
    <scope>NUCLEOTIDE SEQUENCE [LARGE SCALE GENOMIC DNA]</scope>
    <source>
        <strain evidence="17">SQ149</strain>
    </source>
</reference>
<dbReference type="InterPro" id="IPR000490">
    <property type="entry name" value="Glyco_hydro_17"/>
</dbReference>
<keyword evidence="17" id="KW-1185">Reference proteome</keyword>
<keyword evidence="11" id="KW-0961">Cell wall biogenesis/degradation</keyword>
<evidence type="ECO:0000256" key="2">
    <source>
        <dbReference type="ARBA" id="ARBA00004236"/>
    </source>
</evidence>
<evidence type="ECO:0000256" key="14">
    <source>
        <dbReference type="ARBA" id="ARBA00042373"/>
    </source>
</evidence>
<sequence>MFNTNDKKTESINSLDIVHDNAICYSGYREGQNPREGIYPSHAQVKEDLLILSQNWKYLRLYDCGPHAEIVLNVIEAEALDFKVMLGVDMAAEMTNPNCPWGANFSAETLIENRYANCRQVEKLIELSKRYTDIVFSVSVGNEASVDWTDHMVSVDSLVNYVIRIKSSISQPVTFCENYVPWTDKLAPLVAVLDFISIHTYPAWEYRTLDDALEYTKQNYHSVAHHYPDKPVVITEAGWTTQSNGRGIESWNASQELQANYYEQLLAWANEEMILTFVFEAFDEPWKGSPHPQEPEKHWGLFTVDRKPKLVMENLYAVKPAVIELAETC</sequence>
<dbReference type="InterPro" id="IPR017853">
    <property type="entry name" value="GH"/>
</dbReference>
<keyword evidence="12" id="KW-0624">Polysaccharide degradation</keyword>
<evidence type="ECO:0000256" key="1">
    <source>
        <dbReference type="ARBA" id="ARBA00004191"/>
    </source>
</evidence>
<evidence type="ECO:0000256" key="5">
    <source>
        <dbReference type="ARBA" id="ARBA00022525"/>
    </source>
</evidence>
<dbReference type="InterPro" id="IPR050732">
    <property type="entry name" value="Beta-glucan_modifiers"/>
</dbReference>
<evidence type="ECO:0000256" key="6">
    <source>
        <dbReference type="ARBA" id="ARBA00022729"/>
    </source>
</evidence>
<evidence type="ECO:0000256" key="11">
    <source>
        <dbReference type="ARBA" id="ARBA00023316"/>
    </source>
</evidence>
<keyword evidence="9" id="KW-0325">Glycoprotein</keyword>
<evidence type="ECO:0000256" key="15">
    <source>
        <dbReference type="ARBA" id="ARBA00043078"/>
    </source>
</evidence>
<keyword evidence="6" id="KW-0732">Signal</keyword>
<evidence type="ECO:0000256" key="3">
    <source>
        <dbReference type="ARBA" id="ARBA00022475"/>
    </source>
</evidence>
<gene>
    <name evidence="16" type="ORF">RGQ13_16645</name>
</gene>
<accession>A0ABY9TTU2</accession>
<dbReference type="PANTHER" id="PTHR16631">
    <property type="entry name" value="GLUCAN 1,3-BETA-GLUCOSIDASE"/>
    <property type="match status" value="1"/>
</dbReference>
<organism evidence="16 17">
    <name type="scientific">Thalassotalea psychrophila</name>
    <dbReference type="NCBI Taxonomy" id="3065647"/>
    <lineage>
        <taxon>Bacteria</taxon>
        <taxon>Pseudomonadati</taxon>
        <taxon>Pseudomonadota</taxon>
        <taxon>Gammaproteobacteria</taxon>
        <taxon>Alteromonadales</taxon>
        <taxon>Colwelliaceae</taxon>
        <taxon>Thalassotalea</taxon>
    </lineage>
</organism>
<comment type="function">
    <text evidence="13">Glucanases play a role in cell expansion during growth, in cell-cell fusion during mating, and in spore release during sporulation. This enzyme may be involved in beta-glucan degradation. Active on laminarin and lichenan.</text>
</comment>
<dbReference type="Pfam" id="PF00332">
    <property type="entry name" value="Glyco_hydro_17"/>
    <property type="match status" value="1"/>
</dbReference>
<keyword evidence="5" id="KW-0964">Secreted</keyword>
<protein>
    <recommendedName>
        <fullName evidence="15">Endo-1,3-beta-glucanase btgC</fullName>
    </recommendedName>
    <alternativeName>
        <fullName evidence="14">Laminarinase btgC</fullName>
    </alternativeName>
</protein>
<keyword evidence="8" id="KW-0472">Membrane</keyword>
<dbReference type="EMBL" id="CP134145">
    <property type="protein sequence ID" value="WNC71728.1"/>
    <property type="molecule type" value="Genomic_DNA"/>
</dbReference>
<dbReference type="Gene3D" id="3.20.20.80">
    <property type="entry name" value="Glycosidases"/>
    <property type="match status" value="1"/>
</dbReference>
<dbReference type="RefSeq" id="WP_348390862.1">
    <property type="nucleotide sequence ID" value="NZ_CP134145.1"/>
</dbReference>
<evidence type="ECO:0000256" key="7">
    <source>
        <dbReference type="ARBA" id="ARBA00022801"/>
    </source>
</evidence>
<keyword evidence="3" id="KW-1003">Cell membrane</keyword>
<dbReference type="GO" id="GO:0016787">
    <property type="term" value="F:hydrolase activity"/>
    <property type="evidence" value="ECO:0007669"/>
    <property type="project" value="UniProtKB-KW"/>
</dbReference>
<proteinExistence type="predicted"/>
<dbReference type="SUPFAM" id="SSF51445">
    <property type="entry name" value="(Trans)glycosidases"/>
    <property type="match status" value="1"/>
</dbReference>
<evidence type="ECO:0000256" key="12">
    <source>
        <dbReference type="ARBA" id="ARBA00023326"/>
    </source>
</evidence>
<evidence type="ECO:0000256" key="13">
    <source>
        <dbReference type="ARBA" id="ARBA00037649"/>
    </source>
</evidence>
<evidence type="ECO:0000256" key="9">
    <source>
        <dbReference type="ARBA" id="ARBA00023180"/>
    </source>
</evidence>
<dbReference type="PANTHER" id="PTHR16631:SF17">
    <property type="entry name" value="GLUCAN ENDO-1,3-BETA-GLUCOSIDASE BTGC"/>
    <property type="match status" value="1"/>
</dbReference>
<keyword evidence="7 16" id="KW-0378">Hydrolase</keyword>
<evidence type="ECO:0000256" key="8">
    <source>
        <dbReference type="ARBA" id="ARBA00023136"/>
    </source>
</evidence>
<keyword evidence="10" id="KW-0119">Carbohydrate metabolism</keyword>
<name>A0ABY9TTU2_9GAMM</name>
<keyword evidence="4" id="KW-0134">Cell wall</keyword>
<evidence type="ECO:0000313" key="17">
    <source>
        <dbReference type="Proteomes" id="UP001258994"/>
    </source>
</evidence>
<evidence type="ECO:0000256" key="10">
    <source>
        <dbReference type="ARBA" id="ARBA00023277"/>
    </source>
</evidence>
<dbReference type="Proteomes" id="UP001258994">
    <property type="component" value="Chromosome"/>
</dbReference>